<evidence type="ECO:0000256" key="1">
    <source>
        <dbReference type="SAM" id="Phobius"/>
    </source>
</evidence>
<accession>A0A2N9YE19</accession>
<keyword evidence="1" id="KW-1133">Transmembrane helix</keyword>
<keyword evidence="1" id="KW-0472">Membrane</keyword>
<dbReference type="OrthoDB" id="9812729at2"/>
<dbReference type="STRING" id="288004.AL038_15825"/>
<dbReference type="Proteomes" id="UP000234271">
    <property type="component" value="Chromosome"/>
</dbReference>
<gene>
    <name evidence="2" type="ORF">BLE401_08435</name>
</gene>
<dbReference type="EMBL" id="CP018889">
    <property type="protein sequence ID" value="AUI68730.1"/>
    <property type="molecule type" value="Genomic_DNA"/>
</dbReference>
<name>A0A2N9YE19_9GAMM</name>
<protein>
    <submittedName>
        <fullName evidence="2">DUF58 domain-containing protein</fullName>
    </submittedName>
</protein>
<reference evidence="3" key="1">
    <citation type="submission" date="2016-12" db="EMBL/GenBank/DDBJ databases">
        <title>Complete Genome Sequence of Beggiatoa leptomitiformis D-401.</title>
        <authorList>
            <person name="Fomenkov A."/>
            <person name="Vincze T."/>
            <person name="Grabovich M."/>
            <person name="Anton B.P."/>
            <person name="Dubinina G."/>
            <person name="Orlova M."/>
            <person name="Belousova E."/>
            <person name="Roberts R.J."/>
        </authorList>
    </citation>
    <scope>NUCLEOTIDE SEQUENCE [LARGE SCALE GENOMIC DNA]</scope>
    <source>
        <strain evidence="3">D-401</strain>
    </source>
</reference>
<evidence type="ECO:0000313" key="3">
    <source>
        <dbReference type="Proteomes" id="UP000234271"/>
    </source>
</evidence>
<dbReference type="PANTHER" id="PTHR34351:SF1">
    <property type="entry name" value="SLR1927 PROTEIN"/>
    <property type="match status" value="1"/>
</dbReference>
<evidence type="ECO:0000313" key="2">
    <source>
        <dbReference type="EMBL" id="AUI68730.1"/>
    </source>
</evidence>
<dbReference type="KEGG" id="blep:AL038_15825"/>
<proteinExistence type="predicted"/>
<feature type="transmembrane region" description="Helical" evidence="1">
    <location>
        <begin position="23"/>
        <end position="42"/>
    </location>
</feature>
<sequence>MRRFLFYNFHFVYNTDRWVRRHFTQAGLLVLGTLVASSVFSIDTRQTFAYQLFSVLFALLLFATLYSLFFRLHVVVKRELPRFATVGEPLHYRVSIENKTANPFMGLVLFENIHIALPSFTTFVSTQVPYQEKLNWFDNYIGYPRWIWLMAMSRGATIEPIVLPNCIPLAQIHADVSMIPLRRGYVHFTGMSFARTDPFGIFNGLYTAACPDTLLVLPKRYPVGNLYLSGSRRYQRGGVHLAMSVGDAEEFYALREYRAGDPLRHIHWKSLAKLSKPVVQEFQDEYYVRHALILDTFTTTKHTVLFEAAVTVAASITCAPRSHEILLDLMFVGLQTYHFSSGRGLAQTSDLLETLACVDICADKTIEHLLNLVKQQVNSFSGCVCILLQWDAGRQELVRFLQSLPIFSLVLLVSHEPVDIDPIAFPAVRVLLSHELAEGLATLPLSSKN</sequence>
<feature type="transmembrane region" description="Helical" evidence="1">
    <location>
        <begin position="48"/>
        <end position="69"/>
    </location>
</feature>
<organism evidence="2 3">
    <name type="scientific">Beggiatoa leptomitoformis</name>
    <dbReference type="NCBI Taxonomy" id="288004"/>
    <lineage>
        <taxon>Bacteria</taxon>
        <taxon>Pseudomonadati</taxon>
        <taxon>Pseudomonadota</taxon>
        <taxon>Gammaproteobacteria</taxon>
        <taxon>Thiotrichales</taxon>
        <taxon>Thiotrichaceae</taxon>
        <taxon>Beggiatoa</taxon>
    </lineage>
</organism>
<dbReference type="AlphaFoldDB" id="A0A2N9YE19"/>
<dbReference type="RefSeq" id="WP_062154458.1">
    <property type="nucleotide sequence ID" value="NZ_CP012373.2"/>
</dbReference>
<keyword evidence="1" id="KW-0812">Transmembrane</keyword>
<keyword evidence="3" id="KW-1185">Reference proteome</keyword>
<dbReference type="PANTHER" id="PTHR34351">
    <property type="entry name" value="SLR1927 PROTEIN-RELATED"/>
    <property type="match status" value="1"/>
</dbReference>